<dbReference type="PANTHER" id="PTHR45947">
    <property type="entry name" value="SULFOQUINOVOSYL TRANSFERASE SQD2"/>
    <property type="match status" value="1"/>
</dbReference>
<dbReference type="InterPro" id="IPR000318">
    <property type="entry name" value="Nase_comp1_CS"/>
</dbReference>
<dbReference type="PROSITE" id="PS00699">
    <property type="entry name" value="NITROGENASE_1_1"/>
    <property type="match status" value="1"/>
</dbReference>
<accession>A0ABT4YVX0</accession>
<evidence type="ECO:0000259" key="1">
    <source>
        <dbReference type="Pfam" id="PF00534"/>
    </source>
</evidence>
<dbReference type="Gene3D" id="3.40.50.2000">
    <property type="entry name" value="Glycogen Phosphorylase B"/>
    <property type="match status" value="1"/>
</dbReference>
<keyword evidence="3" id="KW-1185">Reference proteome</keyword>
<dbReference type="RefSeq" id="WP_272139687.1">
    <property type="nucleotide sequence ID" value="NZ_JAQLOI010000003.1"/>
</dbReference>
<protein>
    <submittedName>
        <fullName evidence="2">Glycosyltransferase</fullName>
    </submittedName>
</protein>
<dbReference type="SUPFAM" id="SSF53756">
    <property type="entry name" value="UDP-Glycosyltransferase/glycogen phosphorylase"/>
    <property type="match status" value="1"/>
</dbReference>
<dbReference type="InterPro" id="IPR001296">
    <property type="entry name" value="Glyco_trans_1"/>
</dbReference>
<dbReference type="PANTHER" id="PTHR45947:SF3">
    <property type="entry name" value="SULFOQUINOVOSYL TRANSFERASE SQD2"/>
    <property type="match status" value="1"/>
</dbReference>
<dbReference type="EMBL" id="JAQLOI010000003">
    <property type="protein sequence ID" value="MDB1125724.1"/>
    <property type="molecule type" value="Genomic_DNA"/>
</dbReference>
<dbReference type="CDD" id="cd03801">
    <property type="entry name" value="GT4_PimA-like"/>
    <property type="match status" value="1"/>
</dbReference>
<comment type="caution">
    <text evidence="2">The sequence shown here is derived from an EMBL/GenBank/DDBJ whole genome shotgun (WGS) entry which is preliminary data.</text>
</comment>
<sequence>MRFWIKQLYFALMLMMTLLRIHPVNSVVGMSGPGIDMALYLIKPFYHFKLIQLIHGPVGCSRSIGYCLVKADLIFALESAHPSINAAFIHYFSWKVNTESATEFAQFTLSTPRYLFFTNGISHHHWPTSCTYGEPRLFWSASLLKWKGLDTLIDAGKHLAESTPIPTDICYIKPERTALSISQAPVDLPCFTWHQNPRNLDEVRSQNNIFASTSQNEPFGLSILEAMAAGMCVLIPRDGAYWDRILTHNVDCIKYQPNNSKDLFLSIKKLIHSPELIPMLGQKAKKVAENYHAETSYREIVYAISHPYSRAVRSD</sequence>
<dbReference type="InterPro" id="IPR050194">
    <property type="entry name" value="Glycosyltransferase_grp1"/>
</dbReference>
<evidence type="ECO:0000313" key="3">
    <source>
        <dbReference type="Proteomes" id="UP001210678"/>
    </source>
</evidence>
<evidence type="ECO:0000313" key="2">
    <source>
        <dbReference type="EMBL" id="MDB1125724.1"/>
    </source>
</evidence>
<dbReference type="Proteomes" id="UP001210678">
    <property type="component" value="Unassembled WGS sequence"/>
</dbReference>
<name>A0ABT4YVX0_9VIBR</name>
<proteinExistence type="predicted"/>
<dbReference type="Pfam" id="PF00534">
    <property type="entry name" value="Glycos_transf_1"/>
    <property type="match status" value="1"/>
</dbReference>
<reference evidence="2 3" key="1">
    <citation type="submission" date="2023-01" db="EMBL/GenBank/DDBJ databases">
        <title>Vibrio sp. KJ40-1 sp.nov, isolated from marine algae.</title>
        <authorList>
            <person name="Butt M."/>
            <person name="Kim J.M.J."/>
            <person name="Jeon C.O.C."/>
        </authorList>
    </citation>
    <scope>NUCLEOTIDE SEQUENCE [LARGE SCALE GENOMIC DNA]</scope>
    <source>
        <strain evidence="2 3">KJ40-1</strain>
    </source>
</reference>
<feature type="domain" description="Glycosyl transferase family 1" evidence="1">
    <location>
        <begin position="135"/>
        <end position="286"/>
    </location>
</feature>
<organism evidence="2 3">
    <name type="scientific">Vibrio algarum</name>
    <dbReference type="NCBI Taxonomy" id="3020714"/>
    <lineage>
        <taxon>Bacteria</taxon>
        <taxon>Pseudomonadati</taxon>
        <taxon>Pseudomonadota</taxon>
        <taxon>Gammaproteobacteria</taxon>
        <taxon>Vibrionales</taxon>
        <taxon>Vibrionaceae</taxon>
        <taxon>Vibrio</taxon>
    </lineage>
</organism>
<gene>
    <name evidence="2" type="ORF">PGX00_19510</name>
</gene>